<dbReference type="GO" id="GO:1990544">
    <property type="term" value="P:mitochondrial ATP transmembrane transport"/>
    <property type="evidence" value="ECO:0007669"/>
    <property type="project" value="InterPro"/>
</dbReference>
<protein>
    <recommendedName>
        <fullName evidence="13">ADP/ATP translocase</fullName>
    </recommendedName>
</protein>
<dbReference type="Proteomes" id="UP001164929">
    <property type="component" value="Chromosome 12"/>
</dbReference>
<organism evidence="11 12">
    <name type="scientific">Populus alba x Populus x berolinensis</name>
    <dbReference type="NCBI Taxonomy" id="444605"/>
    <lineage>
        <taxon>Eukaryota</taxon>
        <taxon>Viridiplantae</taxon>
        <taxon>Streptophyta</taxon>
        <taxon>Embryophyta</taxon>
        <taxon>Tracheophyta</taxon>
        <taxon>Spermatophyta</taxon>
        <taxon>Magnoliopsida</taxon>
        <taxon>eudicotyledons</taxon>
        <taxon>Gunneridae</taxon>
        <taxon>Pentapetalae</taxon>
        <taxon>rosids</taxon>
        <taxon>fabids</taxon>
        <taxon>Malpighiales</taxon>
        <taxon>Salicaceae</taxon>
        <taxon>Saliceae</taxon>
        <taxon>Populus</taxon>
    </lineage>
</organism>
<comment type="caution">
    <text evidence="11">The sequence shown here is derived from an EMBL/GenBank/DDBJ whole genome shotgun (WGS) entry which is preliminary data.</text>
</comment>
<dbReference type="InterPro" id="IPR002113">
    <property type="entry name" value="ADT_euk_type"/>
</dbReference>
<feature type="compositionally biased region" description="Polar residues" evidence="10">
    <location>
        <begin position="585"/>
        <end position="598"/>
    </location>
</feature>
<dbReference type="InterPro" id="IPR002067">
    <property type="entry name" value="MCP"/>
</dbReference>
<keyword evidence="6" id="KW-1133">Transmembrane helix</keyword>
<feature type="region of interest" description="Disordered" evidence="10">
    <location>
        <begin position="568"/>
        <end position="624"/>
    </location>
</feature>
<sequence>MDFNESPVNYDFFGGQQQINDQHPGMLQSLPRQQSGISDMQLLQQQLMLKQMQEMQRQQQLQKQQEARKMNSINQVSAFAKQAAATPSQALINGIPIRETSNYSWQPELMAANTTWQQRGLSPVMQGSFRGHVFSPEQGQGMPRLMGMVPQQVDQSLYGVPISAARVTQSQYSSVPMDKPSMQQILGSSNSLTSNQYTGFPEQVSMQDGPLVSRQGYQGKNMIASSDGQGINTGFNLESLQQMNPQKSNGPVQEICTRQDLAGPSETSQEDTALQVAPSQNVATLDPTEAQILFGPDDNLWDAFGRGANTGSGGYNMSDGTDLFSSLPSVQSGSWSALMQSAVAETSSGDTGLQEEWSCLNFRNSEPPAENQQTPSVIVSTKQQSNWADNCLQSSSSLKPRPSRLSHEINTGSSYNNIPGVQQSGVNTSHEHRERLQSVSPRRHIQQFPEDGHKWSDRSLMQKAAFEEPLTSDWFSQFKSSHFKYREKGHTLLSRTSSVLSLPFSCDTSHGHLRNSISGNSVHAGSSAPGKFSAAFSPGFPYSKNHLPNLDMPDTGGQTTACESVNESFDRFSSQPKQTDESFERGQSNQSAQPSVPDTSRHTSHDDFSSSAEMPQPNNDNQNHARNFAQQFPVLEAAPAPQHCSSSHDSASSKIQPPVWTSVPKQLRPFGAQPFQTPSDMFKPNLQSHKCSGITFSQPQKLEDQTMQTGGNSQAESDECSMNSHGYVGKEQPAKEDHLQQVPPENNWAQKTKCASHENESAVNHLTEPASNLTSTQKQIEAFGRFLKPNNILHQSYSLLHQRQGMRNEEADHANRSLKRFKSPGGSVNAHLLATQGSQQIYEHNNMARDASANHTSFPPGDSKMLSLSEKTADNQDINAPSKDMLAFERPTQNTLHGGFVIVSKGFLEEEGLFSFWRGNQANIIRYFPTQAFNFAFKGYFKGLIGCSKEKDGYIKWFTANVASGSAAGATTSLFLYHLDYARTRLGTDSRECPINGQHQFRGLFDVYRKTLSSDGILGLYRGFGVSIMGISLYRGMYFGIYDTMKPIILVGSFEDH</sequence>
<keyword evidence="3" id="KW-0813">Transport</keyword>
<evidence type="ECO:0008006" key="13">
    <source>
        <dbReference type="Google" id="ProtNLM"/>
    </source>
</evidence>
<reference evidence="11" key="1">
    <citation type="journal article" date="2023" name="Mol. Ecol. Resour.">
        <title>Chromosome-level genome assembly of a triploid poplar Populus alba 'Berolinensis'.</title>
        <authorList>
            <person name="Chen S."/>
            <person name="Yu Y."/>
            <person name="Wang X."/>
            <person name="Wang S."/>
            <person name="Zhang T."/>
            <person name="Zhou Y."/>
            <person name="He R."/>
            <person name="Meng N."/>
            <person name="Wang Y."/>
            <person name="Liu W."/>
            <person name="Liu Z."/>
            <person name="Liu J."/>
            <person name="Guo Q."/>
            <person name="Huang H."/>
            <person name="Sederoff R.R."/>
            <person name="Wang G."/>
            <person name="Qu G."/>
            <person name="Chen S."/>
        </authorList>
    </citation>
    <scope>NUCLEOTIDE SEQUENCE</scope>
    <source>
        <strain evidence="11">SC-2020</strain>
    </source>
</reference>
<feature type="repeat" description="Solcar" evidence="9">
    <location>
        <begin position="838"/>
        <end position="944"/>
    </location>
</feature>
<accession>A0AAD6LZX0</accession>
<dbReference type="PANTHER" id="PTHR31267:SF7">
    <property type="entry name" value="DENTIN SIALOPHOSPHOPROTEIN-LIKE PROTEIN"/>
    <property type="match status" value="1"/>
</dbReference>
<evidence type="ECO:0000256" key="9">
    <source>
        <dbReference type="PROSITE-ProRule" id="PRU00282"/>
    </source>
</evidence>
<evidence type="ECO:0000313" key="12">
    <source>
        <dbReference type="Proteomes" id="UP001164929"/>
    </source>
</evidence>
<evidence type="ECO:0000256" key="3">
    <source>
        <dbReference type="ARBA" id="ARBA00022448"/>
    </source>
</evidence>
<evidence type="ECO:0000256" key="1">
    <source>
        <dbReference type="ARBA" id="ARBA00004141"/>
    </source>
</evidence>
<dbReference type="EMBL" id="JAQIZT010000012">
    <property type="protein sequence ID" value="KAJ6976368.1"/>
    <property type="molecule type" value="Genomic_DNA"/>
</dbReference>
<dbReference type="PRINTS" id="PR00927">
    <property type="entry name" value="ADPTRNSLCASE"/>
</dbReference>
<evidence type="ECO:0000256" key="2">
    <source>
        <dbReference type="ARBA" id="ARBA00006375"/>
    </source>
</evidence>
<keyword evidence="12" id="KW-1185">Reference proteome</keyword>
<dbReference type="AlphaFoldDB" id="A0AAD6LZX0"/>
<feature type="compositionally biased region" description="Basic and acidic residues" evidence="10">
    <location>
        <begin position="599"/>
        <end position="608"/>
    </location>
</feature>
<proteinExistence type="inferred from homology"/>
<comment type="subcellular location">
    <subcellularLocation>
        <location evidence="1">Membrane</location>
        <topology evidence="1">Multi-pass membrane protein</topology>
    </subcellularLocation>
</comment>
<feature type="repeat" description="Solcar" evidence="9">
    <location>
        <begin position="956"/>
        <end position="1048"/>
    </location>
</feature>
<evidence type="ECO:0000256" key="5">
    <source>
        <dbReference type="ARBA" id="ARBA00022737"/>
    </source>
</evidence>
<comment type="catalytic activity">
    <reaction evidence="8">
        <text>ADP(in) + ATP(out) = ADP(out) + ATP(in)</text>
        <dbReference type="Rhea" id="RHEA:34999"/>
        <dbReference type="ChEBI" id="CHEBI:30616"/>
        <dbReference type="ChEBI" id="CHEBI:456216"/>
    </reaction>
    <physiologicalReaction direction="left-to-right" evidence="8">
        <dbReference type="Rhea" id="RHEA:35000"/>
    </physiologicalReaction>
</comment>
<dbReference type="GO" id="GO:0005743">
    <property type="term" value="C:mitochondrial inner membrane"/>
    <property type="evidence" value="ECO:0007669"/>
    <property type="project" value="InterPro"/>
</dbReference>
<name>A0AAD6LZX0_9ROSI</name>
<dbReference type="GO" id="GO:0140021">
    <property type="term" value="P:mitochondrial ADP transmembrane transport"/>
    <property type="evidence" value="ECO:0007669"/>
    <property type="project" value="InterPro"/>
</dbReference>
<evidence type="ECO:0000256" key="6">
    <source>
        <dbReference type="ARBA" id="ARBA00022989"/>
    </source>
</evidence>
<feature type="compositionally biased region" description="Polar residues" evidence="10">
    <location>
        <begin position="609"/>
        <end position="624"/>
    </location>
</feature>
<feature type="compositionally biased region" description="Polar residues" evidence="10">
    <location>
        <begin position="568"/>
        <end position="577"/>
    </location>
</feature>
<keyword evidence="7 9" id="KW-0472">Membrane</keyword>
<comment type="similarity">
    <text evidence="2">Belongs to the mitochondrial carrier (TC 2.A.29) family.</text>
</comment>
<evidence type="ECO:0000256" key="7">
    <source>
        <dbReference type="ARBA" id="ARBA00023136"/>
    </source>
</evidence>
<dbReference type="InterPro" id="IPR023395">
    <property type="entry name" value="MCP_dom_sf"/>
</dbReference>
<dbReference type="InterPro" id="IPR018108">
    <property type="entry name" value="MCP_transmembrane"/>
</dbReference>
<gene>
    <name evidence="11" type="ORF">NC653_028481</name>
</gene>
<dbReference type="PANTHER" id="PTHR31267">
    <property type="entry name" value="DENTIN SIALOPHOSPHOPROTEIN-LIKE PROTEIN"/>
    <property type="match status" value="1"/>
</dbReference>
<evidence type="ECO:0000313" key="11">
    <source>
        <dbReference type="EMBL" id="KAJ6976368.1"/>
    </source>
</evidence>
<dbReference type="PROSITE" id="PS50920">
    <property type="entry name" value="SOLCAR"/>
    <property type="match status" value="2"/>
</dbReference>
<dbReference type="GO" id="GO:0005471">
    <property type="term" value="F:ATP:ADP antiporter activity"/>
    <property type="evidence" value="ECO:0007669"/>
    <property type="project" value="InterPro"/>
</dbReference>
<keyword evidence="4 9" id="KW-0812">Transmembrane</keyword>
<dbReference type="SUPFAM" id="SSF103506">
    <property type="entry name" value="Mitochondrial carrier"/>
    <property type="match status" value="1"/>
</dbReference>
<dbReference type="Gene3D" id="1.50.40.10">
    <property type="entry name" value="Mitochondrial carrier domain"/>
    <property type="match status" value="1"/>
</dbReference>
<evidence type="ECO:0000256" key="10">
    <source>
        <dbReference type="SAM" id="MobiDB-lite"/>
    </source>
</evidence>
<dbReference type="Pfam" id="PF00153">
    <property type="entry name" value="Mito_carr"/>
    <property type="match status" value="2"/>
</dbReference>
<evidence type="ECO:0000256" key="8">
    <source>
        <dbReference type="ARBA" id="ARBA00024143"/>
    </source>
</evidence>
<feature type="region of interest" description="Disordered" evidence="10">
    <location>
        <begin position="389"/>
        <end position="449"/>
    </location>
</feature>
<dbReference type="PRINTS" id="PR00926">
    <property type="entry name" value="MITOCARRIER"/>
</dbReference>
<keyword evidence="5" id="KW-0677">Repeat</keyword>
<evidence type="ECO:0000256" key="4">
    <source>
        <dbReference type="ARBA" id="ARBA00022692"/>
    </source>
</evidence>
<feature type="compositionally biased region" description="Polar residues" evidence="10">
    <location>
        <begin position="408"/>
        <end position="428"/>
    </location>
</feature>